<dbReference type="AlphaFoldDB" id="A0A8H2WZ23"/>
<dbReference type="InterPro" id="IPR006091">
    <property type="entry name" value="Acyl-CoA_Oxase/DH_mid-dom"/>
</dbReference>
<dbReference type="Gene3D" id="6.10.250.600">
    <property type="match status" value="1"/>
</dbReference>
<dbReference type="Gene3D" id="2.40.110.20">
    <property type="match status" value="1"/>
</dbReference>
<dbReference type="Pfam" id="PF00441">
    <property type="entry name" value="Acyl-CoA_dh_1"/>
    <property type="match status" value="1"/>
</dbReference>
<evidence type="ECO:0000256" key="4">
    <source>
        <dbReference type="RuleBase" id="RU362125"/>
    </source>
</evidence>
<feature type="domain" description="Adaptive response protein AidB N-terminal" evidence="8">
    <location>
        <begin position="85"/>
        <end position="207"/>
    </location>
</feature>
<evidence type="ECO:0000256" key="3">
    <source>
        <dbReference type="ARBA" id="ARBA00022827"/>
    </source>
</evidence>
<dbReference type="OrthoDB" id="9983919at2759"/>
<keyword evidence="4" id="KW-0560">Oxidoreductase</keyword>
<sequence>MKCKVSYLNARANFPGFRANHGRVRNATKKHAAAPRRHAPNPSSLDSSKGKNKQPPPPLHPFLDDPVLPALVKRLFPQSLHTTVVQELSRFGSDVNGYIRDLGQYVEPPTLIQYDHFGRRIDQLKTSEGWRQLKQVAAKEGMVSIAYDRATFGPLARVLMFIKTCLWTGDSHVVGCPMAMTDGAARALELLGTPHMKERLLPRVLSRDPHLAYTAGQWMTERPGGSDVSHTETTAHPIHPNRDPTENGSPYRLEGVKWFSSATDGQLALALAQVPNQGLGLFVVPMPDADVQLFTSDARLPFQPRNGIGIHRLKNKIGTHALPTAELTLHDTIGFLLVPSGTRPNGVRAIAPVLNITRVHSAAGSIGNLAKCLAMARSYARVRRVADPTRPGAQVLLANVPLHTATLARVQVLRHALTHFLFGVARLLGLSETETATDHERERLRLLTPVLKAFAADRAVGGMEECMAALGGLGYMEETGIGRLIRDSLVEKIWEGTINVLALDMLRAARGGAIKALCEWSRDIIARHDSEELVKALTLLESLNLTRSHARPALLLVAHIASSSYLLEHAQWSRLELDYMIAQRWIEEGGLNEAVKLVSDAGSVGREEWDKMIVYAKL</sequence>
<dbReference type="PANTHER" id="PTHR42707">
    <property type="entry name" value="ACYL-COA DEHYDROGENASE"/>
    <property type="match status" value="1"/>
</dbReference>
<dbReference type="InterPro" id="IPR009100">
    <property type="entry name" value="AcylCoA_DH/oxidase_NM_dom_sf"/>
</dbReference>
<protein>
    <recommendedName>
        <fullName evidence="11">Acyl-CoA dehydrogenase</fullName>
    </recommendedName>
</protein>
<keyword evidence="3 4" id="KW-0274">FAD</keyword>
<evidence type="ECO:0000259" key="6">
    <source>
        <dbReference type="Pfam" id="PF00441"/>
    </source>
</evidence>
<evidence type="ECO:0000313" key="9">
    <source>
        <dbReference type="EMBL" id="CAE6411762.1"/>
    </source>
</evidence>
<comment type="caution">
    <text evidence="9">The sequence shown here is derived from an EMBL/GenBank/DDBJ whole genome shotgun (WGS) entry which is preliminary data.</text>
</comment>
<comment type="cofactor">
    <cofactor evidence="4">
        <name>FAD</name>
        <dbReference type="ChEBI" id="CHEBI:57692"/>
    </cofactor>
</comment>
<dbReference type="Pfam" id="PF02770">
    <property type="entry name" value="Acyl-CoA_dh_M"/>
    <property type="match status" value="1"/>
</dbReference>
<dbReference type="Gene3D" id="1.20.140.10">
    <property type="entry name" value="Butyryl-CoA Dehydrogenase, subunit A, domain 3"/>
    <property type="match status" value="1"/>
</dbReference>
<dbReference type="SUPFAM" id="SSF56645">
    <property type="entry name" value="Acyl-CoA dehydrogenase NM domain-like"/>
    <property type="match status" value="1"/>
</dbReference>
<evidence type="ECO:0000256" key="5">
    <source>
        <dbReference type="SAM" id="MobiDB-lite"/>
    </source>
</evidence>
<proteinExistence type="inferred from homology"/>
<accession>A0A8H2WZ23</accession>
<dbReference type="Proteomes" id="UP000663853">
    <property type="component" value="Unassembled WGS sequence"/>
</dbReference>
<feature type="domain" description="Acyl-CoA oxidase/dehydrogenase middle" evidence="7">
    <location>
        <begin position="217"/>
        <end position="331"/>
    </location>
</feature>
<dbReference type="InterPro" id="IPR052904">
    <property type="entry name" value="Acyl-CoA_dehydrogenase-like"/>
</dbReference>
<dbReference type="SUPFAM" id="SSF47203">
    <property type="entry name" value="Acyl-CoA dehydrogenase C-terminal domain-like"/>
    <property type="match status" value="1"/>
</dbReference>
<gene>
    <name evidence="9" type="ORF">RDB_LOCUS1640</name>
</gene>
<dbReference type="EMBL" id="CAJMXA010000025">
    <property type="protein sequence ID" value="CAE6411762.1"/>
    <property type="molecule type" value="Genomic_DNA"/>
</dbReference>
<dbReference type="InterPro" id="IPR036250">
    <property type="entry name" value="AcylCo_DH-like_C"/>
</dbReference>
<comment type="similarity">
    <text evidence="1 4">Belongs to the acyl-CoA dehydrogenase family.</text>
</comment>
<evidence type="ECO:0000313" key="10">
    <source>
        <dbReference type="Proteomes" id="UP000663853"/>
    </source>
</evidence>
<dbReference type="InterPro" id="IPR041504">
    <property type="entry name" value="AidB_N"/>
</dbReference>
<dbReference type="GO" id="GO:0003995">
    <property type="term" value="F:acyl-CoA dehydrogenase activity"/>
    <property type="evidence" value="ECO:0007669"/>
    <property type="project" value="TreeGrafter"/>
</dbReference>
<name>A0A8H2WZ23_9AGAM</name>
<feature type="region of interest" description="Disordered" evidence="5">
    <location>
        <begin position="21"/>
        <end position="63"/>
    </location>
</feature>
<feature type="domain" description="Acyl-CoA dehydrogenase/oxidase C-terminal" evidence="6">
    <location>
        <begin position="345"/>
        <end position="508"/>
    </location>
</feature>
<dbReference type="Pfam" id="PF18158">
    <property type="entry name" value="AidB_N"/>
    <property type="match status" value="1"/>
</dbReference>
<evidence type="ECO:0000256" key="2">
    <source>
        <dbReference type="ARBA" id="ARBA00022630"/>
    </source>
</evidence>
<reference evidence="9" key="1">
    <citation type="submission" date="2021-01" db="EMBL/GenBank/DDBJ databases">
        <authorList>
            <person name="Kaushik A."/>
        </authorList>
    </citation>
    <scope>NUCLEOTIDE SEQUENCE</scope>
    <source>
        <strain evidence="9">AG6-10EEA</strain>
    </source>
</reference>
<organism evidence="9 10">
    <name type="scientific">Rhizoctonia solani</name>
    <dbReference type="NCBI Taxonomy" id="456999"/>
    <lineage>
        <taxon>Eukaryota</taxon>
        <taxon>Fungi</taxon>
        <taxon>Dikarya</taxon>
        <taxon>Basidiomycota</taxon>
        <taxon>Agaricomycotina</taxon>
        <taxon>Agaricomycetes</taxon>
        <taxon>Cantharellales</taxon>
        <taxon>Ceratobasidiaceae</taxon>
        <taxon>Rhizoctonia</taxon>
    </lineage>
</organism>
<feature type="region of interest" description="Disordered" evidence="5">
    <location>
        <begin position="219"/>
        <end position="249"/>
    </location>
</feature>
<evidence type="ECO:0000256" key="1">
    <source>
        <dbReference type="ARBA" id="ARBA00009347"/>
    </source>
</evidence>
<dbReference type="PANTHER" id="PTHR42707:SF2">
    <property type="entry name" value="ACD11 DEHYDROGENASE"/>
    <property type="match status" value="1"/>
</dbReference>
<keyword evidence="2 4" id="KW-0285">Flavoprotein</keyword>
<evidence type="ECO:0000259" key="7">
    <source>
        <dbReference type="Pfam" id="PF02770"/>
    </source>
</evidence>
<evidence type="ECO:0000259" key="8">
    <source>
        <dbReference type="Pfam" id="PF18158"/>
    </source>
</evidence>
<feature type="compositionally biased region" description="Basic residues" evidence="5">
    <location>
        <begin position="21"/>
        <end position="39"/>
    </location>
</feature>
<dbReference type="InterPro" id="IPR009075">
    <property type="entry name" value="AcylCo_DH/oxidase_C"/>
</dbReference>
<evidence type="ECO:0008006" key="11">
    <source>
        <dbReference type="Google" id="ProtNLM"/>
    </source>
</evidence>